<dbReference type="SMART" id="SM00855">
    <property type="entry name" value="PGAM"/>
    <property type="match status" value="1"/>
</dbReference>
<evidence type="ECO:0000313" key="6">
    <source>
        <dbReference type="Proteomes" id="UP000322530"/>
    </source>
</evidence>
<dbReference type="Proteomes" id="UP000322530">
    <property type="component" value="Unassembled WGS sequence"/>
</dbReference>
<dbReference type="SUPFAM" id="SSF53254">
    <property type="entry name" value="Phosphoglycerate mutase-like"/>
    <property type="match status" value="1"/>
</dbReference>
<evidence type="ECO:0000313" key="5">
    <source>
        <dbReference type="EMBL" id="GCF06913.1"/>
    </source>
</evidence>
<dbReference type="InterPro" id="IPR029033">
    <property type="entry name" value="His_PPase_superfam"/>
</dbReference>
<dbReference type="OrthoDB" id="9781415at2"/>
<dbReference type="PROSITE" id="PS00175">
    <property type="entry name" value="PG_MUTASE"/>
    <property type="match status" value="1"/>
</dbReference>
<accession>A0A5A5T7D9</accession>
<evidence type="ECO:0000256" key="1">
    <source>
        <dbReference type="ARBA" id="ARBA00023152"/>
    </source>
</evidence>
<feature type="binding site" evidence="4">
    <location>
        <position position="61"/>
    </location>
    <ligand>
        <name>substrate</name>
    </ligand>
</feature>
<dbReference type="PANTHER" id="PTHR48100">
    <property type="entry name" value="BROAD-SPECIFICITY PHOSPHATASE YOR283W-RELATED"/>
    <property type="match status" value="1"/>
</dbReference>
<dbReference type="PANTHER" id="PTHR48100:SF1">
    <property type="entry name" value="HISTIDINE PHOSPHATASE FAMILY PROTEIN-RELATED"/>
    <property type="match status" value="1"/>
</dbReference>
<feature type="active site" description="Proton donor/acceptor" evidence="3">
    <location>
        <position position="85"/>
    </location>
</feature>
<keyword evidence="1" id="KW-0324">Glycolysis</keyword>
<gene>
    <name evidence="5" type="ORF">KDI_04770</name>
</gene>
<dbReference type="Pfam" id="PF00300">
    <property type="entry name" value="His_Phos_1"/>
    <property type="match status" value="1"/>
</dbReference>
<dbReference type="AlphaFoldDB" id="A0A5A5T7D9"/>
<dbReference type="CDD" id="cd07067">
    <property type="entry name" value="HP_PGM_like"/>
    <property type="match status" value="1"/>
</dbReference>
<protein>
    <submittedName>
        <fullName evidence="5">Phosphatase</fullName>
    </submittedName>
</protein>
<name>A0A5A5T7D9_9CHLR</name>
<reference evidence="5 6" key="1">
    <citation type="submission" date="2019-01" db="EMBL/GenBank/DDBJ databases">
        <title>Draft genome sequence of Dictyobacter sp. Uno17.</title>
        <authorList>
            <person name="Wang C.M."/>
            <person name="Zheng Y."/>
            <person name="Sakai Y."/>
            <person name="Abe K."/>
            <person name="Yokota A."/>
            <person name="Yabe S."/>
        </authorList>
    </citation>
    <scope>NUCLEOTIDE SEQUENCE [LARGE SCALE GENOMIC DNA]</scope>
    <source>
        <strain evidence="5 6">Uno17</strain>
    </source>
</reference>
<dbReference type="InterPro" id="IPR013078">
    <property type="entry name" value="His_Pase_superF_clade-1"/>
</dbReference>
<sequence>MTKKTTLYITRHGQTEWNVERRIQGYTDSPLTATGKLQASWLGAALEDTEFTTIYASSSGRTQQTAEIIRGTRQLPIIASDDLREIGLGSWEGRLTEEIQLEDPEEYQAYRDTPHLYQARHGGETFDQIRQRVVTKIHEIVTHHEGQNILVVTHAVAIKALMNDLEERPLARFWEPPFIHPTSLSKIIYRDRIPTIELYGDISHYQIPIETPERKR</sequence>
<dbReference type="RefSeq" id="WP_149399966.1">
    <property type="nucleotide sequence ID" value="NZ_BIXY01000004.1"/>
</dbReference>
<dbReference type="InterPro" id="IPR050275">
    <property type="entry name" value="PGM_Phosphatase"/>
</dbReference>
<dbReference type="GO" id="GO:0005737">
    <property type="term" value="C:cytoplasm"/>
    <property type="evidence" value="ECO:0007669"/>
    <property type="project" value="TreeGrafter"/>
</dbReference>
<keyword evidence="6" id="KW-1185">Reference proteome</keyword>
<dbReference type="GO" id="GO:0016791">
    <property type="term" value="F:phosphatase activity"/>
    <property type="evidence" value="ECO:0007669"/>
    <property type="project" value="TreeGrafter"/>
</dbReference>
<proteinExistence type="predicted"/>
<evidence type="ECO:0000256" key="2">
    <source>
        <dbReference type="ARBA" id="ARBA00023235"/>
    </source>
</evidence>
<dbReference type="Gene3D" id="3.40.50.1240">
    <property type="entry name" value="Phosphoglycerate mutase-like"/>
    <property type="match status" value="1"/>
</dbReference>
<comment type="caution">
    <text evidence="5">The sequence shown here is derived from an EMBL/GenBank/DDBJ whole genome shotgun (WGS) entry which is preliminary data.</text>
</comment>
<dbReference type="EMBL" id="BIXY01000004">
    <property type="protein sequence ID" value="GCF06913.1"/>
    <property type="molecule type" value="Genomic_DNA"/>
</dbReference>
<feature type="active site" description="Tele-phosphohistidine intermediate" evidence="3">
    <location>
        <position position="12"/>
    </location>
</feature>
<dbReference type="InterPro" id="IPR001345">
    <property type="entry name" value="PG/BPGM_mutase_AS"/>
</dbReference>
<feature type="binding site" evidence="4">
    <location>
        <begin position="11"/>
        <end position="18"/>
    </location>
    <ligand>
        <name>substrate</name>
    </ligand>
</feature>
<organism evidence="5 6">
    <name type="scientific">Dictyobacter arantiisoli</name>
    <dbReference type="NCBI Taxonomy" id="2014874"/>
    <lineage>
        <taxon>Bacteria</taxon>
        <taxon>Bacillati</taxon>
        <taxon>Chloroflexota</taxon>
        <taxon>Ktedonobacteria</taxon>
        <taxon>Ktedonobacterales</taxon>
        <taxon>Dictyobacteraceae</taxon>
        <taxon>Dictyobacter</taxon>
    </lineage>
</organism>
<keyword evidence="2" id="KW-0413">Isomerase</keyword>
<evidence type="ECO:0000256" key="4">
    <source>
        <dbReference type="PIRSR" id="PIRSR613078-2"/>
    </source>
</evidence>
<evidence type="ECO:0000256" key="3">
    <source>
        <dbReference type="PIRSR" id="PIRSR613078-1"/>
    </source>
</evidence>